<dbReference type="PaxDb" id="55529-EKX53843"/>
<dbReference type="Gene3D" id="2.10.220.10">
    <property type="entry name" value="Hormone Receptor, Insulin-like Growth Factor Receptor 1, Chain A, domain 2"/>
    <property type="match status" value="1"/>
</dbReference>
<gene>
    <name evidence="3" type="ORF">GUITHDRAFT_132882</name>
</gene>
<dbReference type="STRING" id="905079.L1K0F7"/>
<dbReference type="HOGENOM" id="CLU_724508_0_0_1"/>
<sequence>MALLAKCHVLPLLLALVLLLSCSDASGKTFKKQGRSNKKRKSKNSLLKQMFCPNMQTHWLMLGFEDRVAFPLPTCPNKDFSELYEGAQSPNSRRLFNVQSAGNNTDTNVSIATTNNSSLTANCSVLSLPSFAEWQNSSTGVCVWSCRSGFYLPDPNISACHGCKAAGYLIFDNTSFCTPCKAGWYKPLNDSSACVKCPPRTFAWSGSSACDFCPDDSAPLSANFSAFECVCKLGYQIDPTNTSCIPCEPGYYKNETAERCSECEINSYASANSSINCTACPLNQGSMAGSISPRNCSCLPGRGYDEATKTCAPCLPGFFKEGRWNDRCVPCPPGTYADKSGLDECVTCPPGSTSPVKSDTINMCECVAGLVPAVPFILCVMK</sequence>
<dbReference type="Gene3D" id="2.10.50.10">
    <property type="entry name" value="Tumor Necrosis Factor Receptor, subunit A, domain 2"/>
    <property type="match status" value="2"/>
</dbReference>
<dbReference type="AlphaFoldDB" id="L1K0F7"/>
<evidence type="ECO:0000256" key="1">
    <source>
        <dbReference type="SAM" id="SignalP"/>
    </source>
</evidence>
<reference evidence="5" key="2">
    <citation type="submission" date="2012-11" db="EMBL/GenBank/DDBJ databases">
        <authorList>
            <person name="Kuo A."/>
            <person name="Curtis B.A."/>
            <person name="Tanifuji G."/>
            <person name="Burki F."/>
            <person name="Gruber A."/>
            <person name="Irimia M."/>
            <person name="Maruyama S."/>
            <person name="Arias M.C."/>
            <person name="Ball S.G."/>
            <person name="Gile G.H."/>
            <person name="Hirakawa Y."/>
            <person name="Hopkins J.F."/>
            <person name="Rensing S.A."/>
            <person name="Schmutz J."/>
            <person name="Symeonidi A."/>
            <person name="Elias M."/>
            <person name="Eveleigh R.J."/>
            <person name="Herman E.K."/>
            <person name="Klute M.J."/>
            <person name="Nakayama T."/>
            <person name="Obornik M."/>
            <person name="Reyes-Prieto A."/>
            <person name="Armbrust E.V."/>
            <person name="Aves S.J."/>
            <person name="Beiko R.G."/>
            <person name="Coutinho P."/>
            <person name="Dacks J.B."/>
            <person name="Durnford D.G."/>
            <person name="Fast N.M."/>
            <person name="Green B.R."/>
            <person name="Grisdale C."/>
            <person name="Hempe F."/>
            <person name="Henrissat B."/>
            <person name="Hoppner M.P."/>
            <person name="Ishida K.-I."/>
            <person name="Kim E."/>
            <person name="Koreny L."/>
            <person name="Kroth P.G."/>
            <person name="Liu Y."/>
            <person name="Malik S.-B."/>
            <person name="Maier U.G."/>
            <person name="McRose D."/>
            <person name="Mock T."/>
            <person name="Neilson J.A."/>
            <person name="Onodera N.T."/>
            <person name="Poole A.M."/>
            <person name="Pritham E.J."/>
            <person name="Richards T.A."/>
            <person name="Rocap G."/>
            <person name="Roy S.W."/>
            <person name="Sarai C."/>
            <person name="Schaack S."/>
            <person name="Shirato S."/>
            <person name="Slamovits C.H."/>
            <person name="Spencer D.F."/>
            <person name="Suzuki S."/>
            <person name="Worden A.Z."/>
            <person name="Zauner S."/>
            <person name="Barry K."/>
            <person name="Bell C."/>
            <person name="Bharti A.K."/>
            <person name="Crow J.A."/>
            <person name="Grimwood J."/>
            <person name="Kramer R."/>
            <person name="Lindquist E."/>
            <person name="Lucas S."/>
            <person name="Salamov A."/>
            <person name="McFadden G.I."/>
            <person name="Lane C.E."/>
            <person name="Keeling P.J."/>
            <person name="Gray M.W."/>
            <person name="Grigoriev I.V."/>
            <person name="Archibald J.M."/>
        </authorList>
    </citation>
    <scope>NUCLEOTIDE SEQUENCE</scope>
    <source>
        <strain evidence="5">CCMP2712</strain>
    </source>
</reference>
<dbReference type="SMART" id="SM01411">
    <property type="entry name" value="Ephrin_rec_like"/>
    <property type="match status" value="3"/>
</dbReference>
<dbReference type="GeneID" id="17310441"/>
<dbReference type="InterPro" id="IPR011641">
    <property type="entry name" value="Tyr-kin_ephrin_A/B_rcpt-like"/>
</dbReference>
<evidence type="ECO:0000313" key="3">
    <source>
        <dbReference type="EMBL" id="EKX53843.1"/>
    </source>
</evidence>
<dbReference type="SUPFAM" id="SSF57184">
    <property type="entry name" value="Growth factor receptor domain"/>
    <property type="match status" value="2"/>
</dbReference>
<dbReference type="Pfam" id="PF07699">
    <property type="entry name" value="Ephrin_rec_like"/>
    <property type="match status" value="3"/>
</dbReference>
<reference evidence="3 5" key="1">
    <citation type="journal article" date="2012" name="Nature">
        <title>Algal genomes reveal evolutionary mosaicism and the fate of nucleomorphs.</title>
        <authorList>
            <consortium name="DOE Joint Genome Institute"/>
            <person name="Curtis B.A."/>
            <person name="Tanifuji G."/>
            <person name="Burki F."/>
            <person name="Gruber A."/>
            <person name="Irimia M."/>
            <person name="Maruyama S."/>
            <person name="Arias M.C."/>
            <person name="Ball S.G."/>
            <person name="Gile G.H."/>
            <person name="Hirakawa Y."/>
            <person name="Hopkins J.F."/>
            <person name="Kuo A."/>
            <person name="Rensing S.A."/>
            <person name="Schmutz J."/>
            <person name="Symeonidi A."/>
            <person name="Elias M."/>
            <person name="Eveleigh R.J."/>
            <person name="Herman E.K."/>
            <person name="Klute M.J."/>
            <person name="Nakayama T."/>
            <person name="Obornik M."/>
            <person name="Reyes-Prieto A."/>
            <person name="Armbrust E.V."/>
            <person name="Aves S.J."/>
            <person name="Beiko R.G."/>
            <person name="Coutinho P."/>
            <person name="Dacks J.B."/>
            <person name="Durnford D.G."/>
            <person name="Fast N.M."/>
            <person name="Green B.R."/>
            <person name="Grisdale C.J."/>
            <person name="Hempel F."/>
            <person name="Henrissat B."/>
            <person name="Hoppner M.P."/>
            <person name="Ishida K."/>
            <person name="Kim E."/>
            <person name="Koreny L."/>
            <person name="Kroth P.G."/>
            <person name="Liu Y."/>
            <person name="Malik S.B."/>
            <person name="Maier U.G."/>
            <person name="McRose D."/>
            <person name="Mock T."/>
            <person name="Neilson J.A."/>
            <person name="Onodera N.T."/>
            <person name="Poole A.M."/>
            <person name="Pritham E.J."/>
            <person name="Richards T.A."/>
            <person name="Rocap G."/>
            <person name="Roy S.W."/>
            <person name="Sarai C."/>
            <person name="Schaack S."/>
            <person name="Shirato S."/>
            <person name="Slamovits C.H."/>
            <person name="Spencer D.F."/>
            <person name="Suzuki S."/>
            <person name="Worden A.Z."/>
            <person name="Zauner S."/>
            <person name="Barry K."/>
            <person name="Bell C."/>
            <person name="Bharti A.K."/>
            <person name="Crow J.A."/>
            <person name="Grimwood J."/>
            <person name="Kramer R."/>
            <person name="Lindquist E."/>
            <person name="Lucas S."/>
            <person name="Salamov A."/>
            <person name="McFadden G.I."/>
            <person name="Lane C.E."/>
            <person name="Keeling P.J."/>
            <person name="Gray M.W."/>
            <person name="Grigoriev I.V."/>
            <person name="Archibald J.M."/>
        </authorList>
    </citation>
    <scope>NUCLEOTIDE SEQUENCE</scope>
    <source>
        <strain evidence="3 5">CCMP2712</strain>
    </source>
</reference>
<name>L1K0F7_GUITC</name>
<feature type="domain" description="Tyrosine-protein kinase ephrin type A/B receptor-like" evidence="2">
    <location>
        <begin position="326"/>
        <end position="354"/>
    </location>
</feature>
<keyword evidence="5" id="KW-1185">Reference proteome</keyword>
<dbReference type="PANTHER" id="PTHR46967:SF2">
    <property type="entry name" value="SUSHI, VON WILLEBRAND FACTOR TYPE A, EGF AND PENTRAXIN DOMAIN-CONTAINING PROTEIN 1-LIKE"/>
    <property type="match status" value="1"/>
</dbReference>
<dbReference type="RefSeq" id="XP_005840823.1">
    <property type="nucleotide sequence ID" value="XM_005840766.1"/>
</dbReference>
<evidence type="ECO:0000259" key="2">
    <source>
        <dbReference type="Pfam" id="PF07699"/>
    </source>
</evidence>
<protein>
    <recommendedName>
        <fullName evidence="2">Tyrosine-protein kinase ephrin type A/B receptor-like domain-containing protein</fullName>
    </recommendedName>
</protein>
<evidence type="ECO:0000313" key="4">
    <source>
        <dbReference type="EnsemblProtists" id="EKX53843"/>
    </source>
</evidence>
<dbReference type="Proteomes" id="UP000011087">
    <property type="component" value="Unassembled WGS sequence"/>
</dbReference>
<feature type="domain" description="Tyrosine-protein kinase ephrin type A/B receptor-like" evidence="2">
    <location>
        <begin position="171"/>
        <end position="202"/>
    </location>
</feature>
<reference evidence="4" key="3">
    <citation type="submission" date="2016-03" db="UniProtKB">
        <authorList>
            <consortium name="EnsemblProtists"/>
        </authorList>
    </citation>
    <scope>IDENTIFICATION</scope>
</reference>
<keyword evidence="1" id="KW-0732">Signal</keyword>
<feature type="chain" id="PRO_5008771985" description="Tyrosine-protein kinase ephrin type A/B receptor-like domain-containing protein" evidence="1">
    <location>
        <begin position="28"/>
        <end position="382"/>
    </location>
</feature>
<dbReference type="InterPro" id="IPR009030">
    <property type="entry name" value="Growth_fac_rcpt_cys_sf"/>
</dbReference>
<accession>L1K0F7</accession>
<dbReference type="KEGG" id="gtt:GUITHDRAFT_132882"/>
<dbReference type="PROSITE" id="PS51257">
    <property type="entry name" value="PROKAR_LIPOPROTEIN"/>
    <property type="match status" value="1"/>
</dbReference>
<organism evidence="3">
    <name type="scientific">Guillardia theta (strain CCMP2712)</name>
    <name type="common">Cryptophyte</name>
    <dbReference type="NCBI Taxonomy" id="905079"/>
    <lineage>
        <taxon>Eukaryota</taxon>
        <taxon>Cryptophyceae</taxon>
        <taxon>Pyrenomonadales</taxon>
        <taxon>Geminigeraceae</taxon>
        <taxon>Guillardia</taxon>
    </lineage>
</organism>
<dbReference type="PANTHER" id="PTHR46967">
    <property type="entry name" value="INSULIN-LIKE GROWTH FACTOR BINDING PROTEIN,N-TERMINAL"/>
    <property type="match status" value="1"/>
</dbReference>
<proteinExistence type="predicted"/>
<dbReference type="EMBL" id="JH992969">
    <property type="protein sequence ID" value="EKX53843.1"/>
    <property type="molecule type" value="Genomic_DNA"/>
</dbReference>
<dbReference type="OrthoDB" id="439917at2759"/>
<dbReference type="EnsemblProtists" id="EKX53843">
    <property type="protein sequence ID" value="EKX53843"/>
    <property type="gene ID" value="GUITHDRAFT_132882"/>
</dbReference>
<feature type="signal peptide" evidence="1">
    <location>
        <begin position="1"/>
        <end position="27"/>
    </location>
</feature>
<evidence type="ECO:0000313" key="5">
    <source>
        <dbReference type="Proteomes" id="UP000011087"/>
    </source>
</evidence>
<feature type="domain" description="Tyrosine-protein kinase ephrin type A/B receptor-like" evidence="2">
    <location>
        <begin position="250"/>
        <end position="284"/>
    </location>
</feature>